<dbReference type="AlphaFoldDB" id="A0A178HT52"/>
<feature type="domain" description="N-acetyltransferase" evidence="1">
    <location>
        <begin position="1"/>
        <end position="73"/>
    </location>
</feature>
<accession>A0A178HT52</accession>
<dbReference type="InterPro" id="IPR016181">
    <property type="entry name" value="Acyl_CoA_acyltransferase"/>
</dbReference>
<organism evidence="2 3">
    <name type="scientific">Devosia elaeis</name>
    <dbReference type="NCBI Taxonomy" id="1770058"/>
    <lineage>
        <taxon>Bacteria</taxon>
        <taxon>Pseudomonadati</taxon>
        <taxon>Pseudomonadota</taxon>
        <taxon>Alphaproteobacteria</taxon>
        <taxon>Hyphomicrobiales</taxon>
        <taxon>Devosiaceae</taxon>
        <taxon>Devosia</taxon>
    </lineage>
</organism>
<protein>
    <recommendedName>
        <fullName evidence="1">N-acetyltransferase domain-containing protein</fullName>
    </recommendedName>
</protein>
<sequence length="73" mass="8088">MAIKAAEQGRGHGRVLEQMVAERARGFGVDTLLVNAAPEAVGFYERTGWERFDWDPAELVNIAGACIQMRKLL</sequence>
<dbReference type="Proteomes" id="UP000078389">
    <property type="component" value="Unassembled WGS sequence"/>
</dbReference>
<comment type="caution">
    <text evidence="2">The sequence shown here is derived from an EMBL/GenBank/DDBJ whole genome shotgun (WGS) entry which is preliminary data.</text>
</comment>
<proteinExistence type="predicted"/>
<dbReference type="STRING" id="1770058.A3840_13665"/>
<evidence type="ECO:0000259" key="1">
    <source>
        <dbReference type="PROSITE" id="PS51186"/>
    </source>
</evidence>
<evidence type="ECO:0000313" key="3">
    <source>
        <dbReference type="Proteomes" id="UP000078389"/>
    </source>
</evidence>
<evidence type="ECO:0000313" key="2">
    <source>
        <dbReference type="EMBL" id="OAM76031.1"/>
    </source>
</evidence>
<dbReference type="InterPro" id="IPR000182">
    <property type="entry name" value="GNAT_dom"/>
</dbReference>
<name>A0A178HT52_9HYPH</name>
<dbReference type="Pfam" id="PF13673">
    <property type="entry name" value="Acetyltransf_10"/>
    <property type="match status" value="1"/>
</dbReference>
<dbReference type="PROSITE" id="PS51186">
    <property type="entry name" value="GNAT"/>
    <property type="match status" value="1"/>
</dbReference>
<gene>
    <name evidence="2" type="ORF">A3840_13665</name>
</gene>
<dbReference type="Gene3D" id="3.40.630.30">
    <property type="match status" value="1"/>
</dbReference>
<keyword evidence="3" id="KW-1185">Reference proteome</keyword>
<dbReference type="RefSeq" id="WP_067457803.1">
    <property type="nucleotide sequence ID" value="NZ_LVVY01000100.1"/>
</dbReference>
<dbReference type="GO" id="GO:0016747">
    <property type="term" value="F:acyltransferase activity, transferring groups other than amino-acyl groups"/>
    <property type="evidence" value="ECO:0007669"/>
    <property type="project" value="InterPro"/>
</dbReference>
<reference evidence="2 3" key="1">
    <citation type="submission" date="2016-03" db="EMBL/GenBank/DDBJ databases">
        <title>Genome sequencing of Devosia sp. S37.</title>
        <authorList>
            <person name="Mohd Nor M."/>
        </authorList>
    </citation>
    <scope>NUCLEOTIDE SEQUENCE [LARGE SCALE GENOMIC DNA]</scope>
    <source>
        <strain evidence="2 3">S37</strain>
    </source>
</reference>
<dbReference type="EMBL" id="LVVY01000100">
    <property type="protein sequence ID" value="OAM76031.1"/>
    <property type="molecule type" value="Genomic_DNA"/>
</dbReference>
<dbReference type="SUPFAM" id="SSF55729">
    <property type="entry name" value="Acyl-CoA N-acyltransferases (Nat)"/>
    <property type="match status" value="1"/>
</dbReference>